<evidence type="ECO:0000259" key="2">
    <source>
        <dbReference type="Pfam" id="PF00857"/>
    </source>
</evidence>
<evidence type="ECO:0000313" key="4">
    <source>
        <dbReference type="Proteomes" id="UP000217349"/>
    </source>
</evidence>
<dbReference type="SUPFAM" id="SSF52499">
    <property type="entry name" value="Isochorismatase-like hydrolases"/>
    <property type="match status" value="1"/>
</dbReference>
<dbReference type="PANTHER" id="PTHR43540">
    <property type="entry name" value="PEROXYUREIDOACRYLATE/UREIDOACRYLATE AMIDOHYDROLASE-RELATED"/>
    <property type="match status" value="1"/>
</dbReference>
<evidence type="ECO:0000256" key="1">
    <source>
        <dbReference type="ARBA" id="ARBA00022801"/>
    </source>
</evidence>
<protein>
    <submittedName>
        <fullName evidence="3">Isochorismatase family protein YecD</fullName>
        <ecNumber evidence="3">3.-.-.-</ecNumber>
    </submittedName>
</protein>
<dbReference type="CDD" id="cd00431">
    <property type="entry name" value="cysteine_hydrolases"/>
    <property type="match status" value="1"/>
</dbReference>
<reference evidence="4" key="1">
    <citation type="submission" date="2017-09" db="EMBL/GenBank/DDBJ databases">
        <title>The complete genome of Sulfurospirillum sp. JPD-1.</title>
        <authorList>
            <person name="Goris T."/>
        </authorList>
    </citation>
    <scope>NUCLEOTIDE SEQUENCE [LARGE SCALE GENOMIC DNA]</scope>
    <source>
        <strain evidence="4">JPD-1</strain>
    </source>
</reference>
<dbReference type="OrthoDB" id="9791276at2"/>
<dbReference type="InterPro" id="IPR000868">
    <property type="entry name" value="Isochorismatase-like_dom"/>
</dbReference>
<dbReference type="EMBL" id="CP023275">
    <property type="protein sequence ID" value="ATB69418.1"/>
    <property type="molecule type" value="Genomic_DNA"/>
</dbReference>
<dbReference type="KEGG" id="sulj:SJPD1_1308"/>
<dbReference type="AlphaFoldDB" id="A0A290HNW2"/>
<feature type="domain" description="Isochorismatase-like" evidence="2">
    <location>
        <begin position="9"/>
        <end position="182"/>
    </location>
</feature>
<dbReference type="InterPro" id="IPR050272">
    <property type="entry name" value="Isochorismatase-like_hydrls"/>
</dbReference>
<dbReference type="GO" id="GO:0016787">
    <property type="term" value="F:hydrolase activity"/>
    <property type="evidence" value="ECO:0007669"/>
    <property type="project" value="UniProtKB-KW"/>
</dbReference>
<keyword evidence="1 3" id="KW-0378">Hydrolase</keyword>
<dbReference type="Pfam" id="PF00857">
    <property type="entry name" value="Isochorismatase"/>
    <property type="match status" value="1"/>
</dbReference>
<accession>A0A290HNW2</accession>
<organism evidence="3 4">
    <name type="scientific">Sulfurospirillum diekertiae</name>
    <dbReference type="NCBI Taxonomy" id="1854492"/>
    <lineage>
        <taxon>Bacteria</taxon>
        <taxon>Pseudomonadati</taxon>
        <taxon>Campylobacterota</taxon>
        <taxon>Epsilonproteobacteria</taxon>
        <taxon>Campylobacterales</taxon>
        <taxon>Sulfurospirillaceae</taxon>
        <taxon>Sulfurospirillum</taxon>
    </lineage>
</organism>
<dbReference type="RefSeq" id="WP_096046494.1">
    <property type="nucleotide sequence ID" value="NZ_CP023275.1"/>
</dbReference>
<dbReference type="Proteomes" id="UP000217349">
    <property type="component" value="Chromosome"/>
</dbReference>
<evidence type="ECO:0000313" key="3">
    <source>
        <dbReference type="EMBL" id="ATB69418.1"/>
    </source>
</evidence>
<sequence length="191" mass="21141">MITALDKHTALILIDLQEGIVHVPRIHSRKELLAKVIDLINAFRIATLPIVIVNVDPTNAPWTKSRKEGNAQHSSPTLIADFRKIVEEIHTKPEDIFITKQTWNAFYNTPLHEALQKRKITGIVLAGIATSIGVEGTARAASELGYNISFAIDAMSDSILEAHQHSINTIFPRIGEIGDTDQIVAALRNRK</sequence>
<proteinExistence type="predicted"/>
<dbReference type="InterPro" id="IPR036380">
    <property type="entry name" value="Isochorismatase-like_sf"/>
</dbReference>
<name>A0A290HNW2_9BACT</name>
<dbReference type="Gene3D" id="3.40.50.850">
    <property type="entry name" value="Isochorismatase-like"/>
    <property type="match status" value="1"/>
</dbReference>
<dbReference type="EC" id="3.-.-.-" evidence="3"/>
<dbReference type="PANTHER" id="PTHR43540:SF7">
    <property type="entry name" value="ISOCHORISMATASE FAMILY PROTEIN YECD"/>
    <property type="match status" value="1"/>
</dbReference>
<gene>
    <name evidence="3" type="ORF">SJPD1_1308</name>
</gene>